<dbReference type="AlphaFoldDB" id="X0X871"/>
<proteinExistence type="predicted"/>
<feature type="non-terminal residue" evidence="1">
    <location>
        <position position="235"/>
    </location>
</feature>
<gene>
    <name evidence="1" type="ORF">S01H1_66722</name>
</gene>
<evidence type="ECO:0000313" key="1">
    <source>
        <dbReference type="EMBL" id="GAG32853.1"/>
    </source>
</evidence>
<sequence>MYHRDHIAGTVVDILSDLIWSEFELIGIQDPVIRNLYADSLEAIDPISTFPDLTREFLVLGRTVSSMIFDKQRGIFKDLICHDPSFIRLTPIPIQGFDPKIDLIPSPGMRDFVESEDPRDVDARKVLPEAYIEAVRMASGSGVGMSGSGLGQQSGGFGGHGGGFGGGGGGGDIGGIPLDPINTLFLPRKRFNNDYIGTSLYTRIITFWALEKALINATVTSARRRSRSVLHITAG</sequence>
<protein>
    <submittedName>
        <fullName evidence="1">Uncharacterized protein</fullName>
    </submittedName>
</protein>
<organism evidence="1">
    <name type="scientific">marine sediment metagenome</name>
    <dbReference type="NCBI Taxonomy" id="412755"/>
    <lineage>
        <taxon>unclassified sequences</taxon>
        <taxon>metagenomes</taxon>
        <taxon>ecological metagenomes</taxon>
    </lineage>
</organism>
<dbReference type="EMBL" id="BARS01044131">
    <property type="protein sequence ID" value="GAG32853.1"/>
    <property type="molecule type" value="Genomic_DNA"/>
</dbReference>
<name>X0X871_9ZZZZ</name>
<accession>X0X871</accession>
<comment type="caution">
    <text evidence="1">The sequence shown here is derived from an EMBL/GenBank/DDBJ whole genome shotgun (WGS) entry which is preliminary data.</text>
</comment>
<reference evidence="1" key="1">
    <citation type="journal article" date="2014" name="Front. Microbiol.">
        <title>High frequency of phylogenetically diverse reductive dehalogenase-homologous genes in deep subseafloor sedimentary metagenomes.</title>
        <authorList>
            <person name="Kawai M."/>
            <person name="Futagami T."/>
            <person name="Toyoda A."/>
            <person name="Takaki Y."/>
            <person name="Nishi S."/>
            <person name="Hori S."/>
            <person name="Arai W."/>
            <person name="Tsubouchi T."/>
            <person name="Morono Y."/>
            <person name="Uchiyama I."/>
            <person name="Ito T."/>
            <person name="Fujiyama A."/>
            <person name="Inagaki F."/>
            <person name="Takami H."/>
        </authorList>
    </citation>
    <scope>NUCLEOTIDE SEQUENCE</scope>
    <source>
        <strain evidence="1">Expedition CK06-06</strain>
    </source>
</reference>